<comment type="caution">
    <text evidence="2">The sequence shown here is derived from an EMBL/GenBank/DDBJ whole genome shotgun (WGS) entry which is preliminary data.</text>
</comment>
<protein>
    <submittedName>
        <fullName evidence="2">Polysaccharide pyruvyl transferase family protein</fullName>
    </submittedName>
</protein>
<dbReference type="InterPro" id="IPR007345">
    <property type="entry name" value="Polysacch_pyruvyl_Trfase"/>
</dbReference>
<proteinExistence type="predicted"/>
<dbReference type="Pfam" id="PF04230">
    <property type="entry name" value="PS_pyruv_trans"/>
    <property type="match status" value="1"/>
</dbReference>
<organism evidence="2 3">
    <name type="scientific">Runella salmonicolor</name>
    <dbReference type="NCBI Taxonomy" id="2950278"/>
    <lineage>
        <taxon>Bacteria</taxon>
        <taxon>Pseudomonadati</taxon>
        <taxon>Bacteroidota</taxon>
        <taxon>Cytophagia</taxon>
        <taxon>Cytophagales</taxon>
        <taxon>Spirosomataceae</taxon>
        <taxon>Runella</taxon>
    </lineage>
</organism>
<reference evidence="2 3" key="1">
    <citation type="submission" date="2022-06" db="EMBL/GenBank/DDBJ databases">
        <title>Runella sp. S5 genome sequencing.</title>
        <authorList>
            <person name="Park S."/>
        </authorList>
    </citation>
    <scope>NUCLEOTIDE SEQUENCE [LARGE SCALE GENOMIC DNA]</scope>
    <source>
        <strain evidence="2 3">S5</strain>
    </source>
</reference>
<gene>
    <name evidence="2" type="ORF">NCI00_06350</name>
</gene>
<feature type="domain" description="Polysaccharide pyruvyl transferase" evidence="1">
    <location>
        <begin position="13"/>
        <end position="303"/>
    </location>
</feature>
<evidence type="ECO:0000313" key="2">
    <source>
        <dbReference type="EMBL" id="MCP1382037.1"/>
    </source>
</evidence>
<dbReference type="Proteomes" id="UP001204772">
    <property type="component" value="Unassembled WGS sequence"/>
</dbReference>
<keyword evidence="3" id="KW-1185">Reference proteome</keyword>
<evidence type="ECO:0000313" key="3">
    <source>
        <dbReference type="Proteomes" id="UP001204772"/>
    </source>
</evidence>
<dbReference type="GO" id="GO:0016740">
    <property type="term" value="F:transferase activity"/>
    <property type="evidence" value="ECO:0007669"/>
    <property type="project" value="UniProtKB-KW"/>
</dbReference>
<sequence>MKIGVLTFHAAHNYGAVLQAYGTQEYLKSLGHEVEIIDYRPEYIVSPYKLIDSTRVFYKNPIKTAKRLLGEIMTFRRLAIRYSRFNNFISKKLRLSKSVSSTIPPSYDAYIFGSDQIWNPKITNGFDKVFFGDFAAKEGSKKIAYAASMEAIELSDQQKEFFANALKNFDSIGVREFQLQNLLQPLSAKPITTVLDPTLLLESNEWGKIAVKPKIKQKYVLVYQVRVNEATLKIANDVAKQIGGVVIQLAANVDWKIKKYKYQSASVEEFLGWIKYADCVVTTSFHGTVFASIFNRPFYTISLHDGADSRSGSLLQNLGLSDRLISIDTSPVFKEIDYYEANIKLESVRKESYKFLLDSLK</sequence>
<dbReference type="EMBL" id="JAMZEL010000002">
    <property type="protein sequence ID" value="MCP1382037.1"/>
    <property type="molecule type" value="Genomic_DNA"/>
</dbReference>
<dbReference type="RefSeq" id="WP_253526132.1">
    <property type="nucleotide sequence ID" value="NZ_JAMZEL010000002.1"/>
</dbReference>
<name>A0ABT1FND4_9BACT</name>
<accession>A0ABT1FND4</accession>
<evidence type="ECO:0000259" key="1">
    <source>
        <dbReference type="Pfam" id="PF04230"/>
    </source>
</evidence>
<keyword evidence="2" id="KW-0808">Transferase</keyword>